<organism evidence="1 2">
    <name type="scientific">Symmachiella dynata</name>
    <dbReference type="NCBI Taxonomy" id="2527995"/>
    <lineage>
        <taxon>Bacteria</taxon>
        <taxon>Pseudomonadati</taxon>
        <taxon>Planctomycetota</taxon>
        <taxon>Planctomycetia</taxon>
        <taxon>Planctomycetales</taxon>
        <taxon>Planctomycetaceae</taxon>
        <taxon>Symmachiella</taxon>
    </lineage>
</organism>
<evidence type="ECO:0000313" key="2">
    <source>
        <dbReference type="Proteomes" id="UP000319383"/>
    </source>
</evidence>
<sequence>MRANRIRCCSMRPASIDGTQETFLAVQGTSLMDNVAAKSLSVLKVTTLWTIHSAKFTDFFGDTGHSRFYAPPGSMRQLG</sequence>
<reference evidence="1 2" key="1">
    <citation type="submission" date="2019-02" db="EMBL/GenBank/DDBJ databases">
        <title>Deep-cultivation of Planctomycetes and their phenomic and genomic characterization uncovers novel biology.</title>
        <authorList>
            <person name="Wiegand S."/>
            <person name="Jogler M."/>
            <person name="Boedeker C."/>
            <person name="Pinto D."/>
            <person name="Vollmers J."/>
            <person name="Rivas-Marin E."/>
            <person name="Kohn T."/>
            <person name="Peeters S.H."/>
            <person name="Heuer A."/>
            <person name="Rast P."/>
            <person name="Oberbeckmann S."/>
            <person name="Bunk B."/>
            <person name="Jeske O."/>
            <person name="Meyerdierks A."/>
            <person name="Storesund J.E."/>
            <person name="Kallscheuer N."/>
            <person name="Luecker S."/>
            <person name="Lage O.M."/>
            <person name="Pohl T."/>
            <person name="Merkel B.J."/>
            <person name="Hornburger P."/>
            <person name="Mueller R.-W."/>
            <person name="Bruemmer F."/>
            <person name="Labrenz M."/>
            <person name="Spormann A.M."/>
            <person name="Op den Camp H."/>
            <person name="Overmann J."/>
            <person name="Amann R."/>
            <person name="Jetten M.S.M."/>
            <person name="Mascher T."/>
            <person name="Medema M.H."/>
            <person name="Devos D.P."/>
            <person name="Kaster A.-K."/>
            <person name="Ovreas L."/>
            <person name="Rohde M."/>
            <person name="Galperin M.Y."/>
            <person name="Jogler C."/>
        </authorList>
    </citation>
    <scope>NUCLEOTIDE SEQUENCE [LARGE SCALE GENOMIC DNA]</scope>
    <source>
        <strain evidence="1 2">Mal52</strain>
    </source>
</reference>
<keyword evidence="2" id="KW-1185">Reference proteome</keyword>
<proteinExistence type="predicted"/>
<dbReference type="KEGG" id="sdyn:Mal52_11780"/>
<protein>
    <submittedName>
        <fullName evidence="1">Uncharacterized protein</fullName>
    </submittedName>
</protein>
<dbReference type="Proteomes" id="UP000319383">
    <property type="component" value="Chromosome"/>
</dbReference>
<gene>
    <name evidence="1" type="ORF">Mal52_11780</name>
</gene>
<evidence type="ECO:0000313" key="1">
    <source>
        <dbReference type="EMBL" id="QDU42711.1"/>
    </source>
</evidence>
<dbReference type="AlphaFoldDB" id="A0A517ZJQ7"/>
<name>A0A517ZJQ7_9PLAN</name>
<dbReference type="EMBL" id="CP036276">
    <property type="protein sequence ID" value="QDU42711.1"/>
    <property type="molecule type" value="Genomic_DNA"/>
</dbReference>
<accession>A0A517ZJQ7</accession>